<proteinExistence type="predicted"/>
<dbReference type="STRING" id="1322246.BN4_12342"/>
<dbReference type="AlphaFoldDB" id="M1WTH1"/>
<dbReference type="PATRIC" id="fig|879567.3.peg.2496"/>
<dbReference type="EMBL" id="FO203427">
    <property type="protein sequence ID" value="CCH49577.1"/>
    <property type="molecule type" value="Genomic_DNA"/>
</dbReference>
<dbReference type="Proteomes" id="UP000011724">
    <property type="component" value="Chromosome"/>
</dbReference>
<sequence>MGSIVALDEFRQAMGKKPSPKRPPRPKVSGAEVWGRDYREVESIVFGLLTVRGLMAHHMGQHDHAFDHLCLESLEAAYQLSLSGPGRLKTVVKPLKEWILDEMTEDNKRDLSWALVILDLIEKSPIKEKR</sequence>
<dbReference type="BioCyc" id="DPIE1322246:BN4_RS11760-MONOMER"/>
<gene>
    <name evidence="1" type="ordered locus">BN4_12342</name>
</gene>
<dbReference type="HOGENOM" id="CLU_1872125_0_0_7"/>
<dbReference type="KEGG" id="dpi:BN4_12342"/>
<evidence type="ECO:0000313" key="1">
    <source>
        <dbReference type="EMBL" id="CCH49577.1"/>
    </source>
</evidence>
<protein>
    <submittedName>
        <fullName evidence="1">Uncharacterized protein</fullName>
    </submittedName>
</protein>
<evidence type="ECO:0000313" key="2">
    <source>
        <dbReference type="Proteomes" id="UP000011724"/>
    </source>
</evidence>
<accession>M1WTH1</accession>
<reference evidence="2" key="2">
    <citation type="journal article" date="2013" name="Stand. Genomic Sci.">
        <title>Complete genome sequence of Desulfocapsa sulfexigens, a marine deltaproteobacterium specialized in disproportionating inorganic sulfur compounds.</title>
        <authorList>
            <person name="Finster K.W."/>
            <person name="Kjeldsen K.U."/>
            <person name="Kube M."/>
            <person name="Reinhardt R."/>
            <person name="Mussmann M."/>
            <person name="Amann R."/>
            <person name="Schreiber L."/>
        </authorList>
    </citation>
    <scope>NUCLEOTIDE SEQUENCE [LARGE SCALE GENOMIC DNA]</scope>
    <source>
        <strain evidence="2">DSM 10523 / SB164P1</strain>
    </source>
</reference>
<keyword evidence="2" id="KW-1185">Reference proteome</keyword>
<dbReference type="OrthoDB" id="5456958at2"/>
<name>M1WTH1_PSEP2</name>
<organism evidence="1 2">
    <name type="scientific">Pseudodesulfovibrio piezophilus (strain DSM 21447 / JCM 15486 / C1TLV30)</name>
    <name type="common">Desulfovibrio piezophilus</name>
    <dbReference type="NCBI Taxonomy" id="1322246"/>
    <lineage>
        <taxon>Bacteria</taxon>
        <taxon>Pseudomonadati</taxon>
        <taxon>Thermodesulfobacteriota</taxon>
        <taxon>Desulfovibrionia</taxon>
        <taxon>Desulfovibrionales</taxon>
        <taxon>Desulfovibrionaceae</taxon>
    </lineage>
</organism>
<dbReference type="eggNOG" id="ENOG5032C6H">
    <property type="taxonomic scope" value="Bacteria"/>
</dbReference>
<dbReference type="RefSeq" id="WP_015415620.1">
    <property type="nucleotide sequence ID" value="NC_020409.1"/>
</dbReference>
<reference evidence="1 2" key="1">
    <citation type="journal article" date="2013" name="PLoS ONE">
        <title>The first genomic and proteomic characterization of a deep-sea sulfate reducer: insights into the piezophilic lifestyle of Desulfovibrio piezophilus.</title>
        <authorList>
            <person name="Pradel N."/>
            <person name="Ji B."/>
            <person name="Gimenez G."/>
            <person name="Talla E."/>
            <person name="Lenoble P."/>
            <person name="Garel M."/>
            <person name="Tamburini C."/>
            <person name="Fourquet P."/>
            <person name="Lebrun R."/>
            <person name="Bertin P."/>
            <person name="Denis Y."/>
            <person name="Pophillat M."/>
            <person name="Barbe V."/>
            <person name="Ollivier B."/>
            <person name="Dolla A."/>
        </authorList>
    </citation>
    <scope>NUCLEOTIDE SEQUENCE [LARGE SCALE GENOMIC DNA]</scope>
    <source>
        <strain evidence="2">DSM 10523 / SB164P1</strain>
    </source>
</reference>